<evidence type="ECO:0000256" key="4">
    <source>
        <dbReference type="ARBA" id="ARBA00022842"/>
    </source>
</evidence>
<evidence type="ECO:0000256" key="6">
    <source>
        <dbReference type="SAM" id="Coils"/>
    </source>
</evidence>
<comment type="caution">
    <text evidence="8">The sequence shown here is derived from an EMBL/GenBank/DDBJ whole genome shotgun (WGS) entry which is preliminary data.</text>
</comment>
<dbReference type="PANTHER" id="PTHR30001:SF0">
    <property type="entry name" value="RIBONUCLEASE G"/>
    <property type="match status" value="1"/>
</dbReference>
<dbReference type="GO" id="GO:0046872">
    <property type="term" value="F:metal ion binding"/>
    <property type="evidence" value="ECO:0007669"/>
    <property type="project" value="UniProtKB-KW"/>
</dbReference>
<dbReference type="InterPro" id="IPR003029">
    <property type="entry name" value="S1_domain"/>
</dbReference>
<protein>
    <submittedName>
        <fullName evidence="8">Ribonuclease G</fullName>
    </submittedName>
</protein>
<evidence type="ECO:0000256" key="1">
    <source>
        <dbReference type="ARBA" id="ARBA00001946"/>
    </source>
</evidence>
<dbReference type="Pfam" id="PF10150">
    <property type="entry name" value="RNase_E_G"/>
    <property type="match status" value="1"/>
</dbReference>
<dbReference type="GO" id="GO:0006364">
    <property type="term" value="P:rRNA processing"/>
    <property type="evidence" value="ECO:0007669"/>
    <property type="project" value="TreeGrafter"/>
</dbReference>
<dbReference type="RefSeq" id="WP_072863755.1">
    <property type="nucleotide sequence ID" value="NZ_FQUI01000009.1"/>
</dbReference>
<keyword evidence="5" id="KW-0694">RNA-binding</keyword>
<keyword evidence="3" id="KW-0378">Hydrolase</keyword>
<sequence>MKKSIVFSKHSEEIRVALLEDNKLMEIFFEDLEIGKLSGKIFLGRIENVVPALESFFVNIGTKKNGFLRFKDTTVDPNSLRRGSFIIVQVKKDGNTRKGPQLTMRIDIPGRYIVYMPYGENSIGISKKIFSSNEKDRLREIGEILIETEEEGLIFRTNSENVEFETIKNEFYNLKNIWNTILKKSKTYNKPILLFEDENFVQYILREKLDNNTTEIITDDIDLFKEFSTLKEQYPTLKIRKVDIDAFSWANIYQQLDDIFSRKVELPNGGVITIDKTEALTVFDVDSASNVLEKDVESTSFMTNLEAAKEIARQLRLRNIAGIILIDFIDMKDNYHKEEIINIFREESLKDKAKIYISGFTKLGLLELSRKRTTPSIDALLFTQCPICQGTGKIASPRIVFRRAIKELEESLEDLKKKHNIKEVYASVYHNLSGYFTKEKKNEIEKNFDVKLYIDFNWPDPNSYNIRYRK</sequence>
<keyword evidence="4" id="KW-0460">Magnesium</keyword>
<gene>
    <name evidence="8" type="ORF">SAMN02745164_00843</name>
</gene>
<dbReference type="PANTHER" id="PTHR30001">
    <property type="entry name" value="RIBONUCLEASE"/>
    <property type="match status" value="1"/>
</dbReference>
<feature type="domain" description="S1 motif" evidence="7">
    <location>
        <begin position="39"/>
        <end position="105"/>
    </location>
</feature>
<dbReference type="STRING" id="1122195.SAMN02745164_00843"/>
<evidence type="ECO:0000313" key="9">
    <source>
        <dbReference type="Proteomes" id="UP000184334"/>
    </source>
</evidence>
<dbReference type="PROSITE" id="PS50126">
    <property type="entry name" value="S1"/>
    <property type="match status" value="1"/>
</dbReference>
<keyword evidence="9" id="KW-1185">Reference proteome</keyword>
<evidence type="ECO:0000313" key="8">
    <source>
        <dbReference type="EMBL" id="SHE63786.1"/>
    </source>
</evidence>
<keyword evidence="2" id="KW-0479">Metal-binding</keyword>
<comment type="cofactor">
    <cofactor evidence="1">
        <name>Mg(2+)</name>
        <dbReference type="ChEBI" id="CHEBI:18420"/>
    </cofactor>
</comment>
<keyword evidence="6" id="KW-0175">Coiled coil</keyword>
<evidence type="ECO:0000256" key="3">
    <source>
        <dbReference type="ARBA" id="ARBA00022801"/>
    </source>
</evidence>
<dbReference type="CDD" id="cd04453">
    <property type="entry name" value="S1_RNase_E"/>
    <property type="match status" value="1"/>
</dbReference>
<evidence type="ECO:0000256" key="5">
    <source>
        <dbReference type="ARBA" id="ARBA00022884"/>
    </source>
</evidence>
<evidence type="ECO:0000259" key="7">
    <source>
        <dbReference type="PROSITE" id="PS50126"/>
    </source>
</evidence>
<dbReference type="EMBL" id="FQUI01000009">
    <property type="protein sequence ID" value="SHE63786.1"/>
    <property type="molecule type" value="Genomic_DNA"/>
</dbReference>
<dbReference type="AlphaFoldDB" id="A0A1M4V475"/>
<dbReference type="InterPro" id="IPR012340">
    <property type="entry name" value="NA-bd_OB-fold"/>
</dbReference>
<dbReference type="Gene3D" id="2.40.50.140">
    <property type="entry name" value="Nucleic acid-binding proteins"/>
    <property type="match status" value="1"/>
</dbReference>
<dbReference type="NCBIfam" id="TIGR00757">
    <property type="entry name" value="RNaseEG"/>
    <property type="match status" value="1"/>
</dbReference>
<dbReference type="GO" id="GO:0005737">
    <property type="term" value="C:cytoplasm"/>
    <property type="evidence" value="ECO:0007669"/>
    <property type="project" value="TreeGrafter"/>
</dbReference>
<dbReference type="InterPro" id="IPR004659">
    <property type="entry name" value="RNase_E/G"/>
</dbReference>
<dbReference type="InterPro" id="IPR019307">
    <property type="entry name" value="RNA-bd_AU-1/RNase_E/G"/>
</dbReference>
<feature type="coiled-coil region" evidence="6">
    <location>
        <begin position="398"/>
        <end position="425"/>
    </location>
</feature>
<accession>A0A1M4V475</accession>
<dbReference type="Proteomes" id="UP000184334">
    <property type="component" value="Unassembled WGS sequence"/>
</dbReference>
<name>A0A1M4V475_MARH1</name>
<dbReference type="GO" id="GO:0016787">
    <property type="term" value="F:hydrolase activity"/>
    <property type="evidence" value="ECO:0007669"/>
    <property type="project" value="UniProtKB-KW"/>
</dbReference>
<dbReference type="OrthoDB" id="9804278at2"/>
<proteinExistence type="predicted"/>
<dbReference type="GO" id="GO:0003723">
    <property type="term" value="F:RNA binding"/>
    <property type="evidence" value="ECO:0007669"/>
    <property type="project" value="UniProtKB-KW"/>
</dbReference>
<dbReference type="GO" id="GO:0004540">
    <property type="term" value="F:RNA nuclease activity"/>
    <property type="evidence" value="ECO:0007669"/>
    <property type="project" value="InterPro"/>
</dbReference>
<organism evidence="8 9">
    <name type="scientific">Marinitoga hydrogenitolerans (strain DSM 16785 / JCM 12826 / AT1271)</name>
    <dbReference type="NCBI Taxonomy" id="1122195"/>
    <lineage>
        <taxon>Bacteria</taxon>
        <taxon>Thermotogati</taxon>
        <taxon>Thermotogota</taxon>
        <taxon>Thermotogae</taxon>
        <taxon>Petrotogales</taxon>
        <taxon>Petrotogaceae</taxon>
        <taxon>Marinitoga</taxon>
    </lineage>
</organism>
<evidence type="ECO:0000256" key="2">
    <source>
        <dbReference type="ARBA" id="ARBA00022723"/>
    </source>
</evidence>
<dbReference type="SMART" id="SM00316">
    <property type="entry name" value="S1"/>
    <property type="match status" value="1"/>
</dbReference>
<reference evidence="8" key="1">
    <citation type="submission" date="2016-11" db="EMBL/GenBank/DDBJ databases">
        <authorList>
            <person name="Varghese N."/>
            <person name="Submissions S."/>
        </authorList>
    </citation>
    <scope>NUCLEOTIDE SEQUENCE [LARGE SCALE GENOMIC DNA]</scope>
    <source>
        <strain evidence="8">DSM 16785</strain>
    </source>
</reference>
<dbReference type="Gene3D" id="3.40.1260.20">
    <property type="entry name" value="Ribonuclease E, catalytic domain"/>
    <property type="match status" value="1"/>
</dbReference>
<dbReference type="SUPFAM" id="SSF50249">
    <property type="entry name" value="Nucleic acid-binding proteins"/>
    <property type="match status" value="1"/>
</dbReference>